<dbReference type="InterPro" id="IPR020598">
    <property type="entry name" value="rRNA_Ade_methylase_Trfase_N"/>
</dbReference>
<feature type="region of interest" description="Disordered" evidence="6">
    <location>
        <begin position="1"/>
        <end position="25"/>
    </location>
</feature>
<dbReference type="NCBIfam" id="NF000499">
    <property type="entry name" value="Erm23S_rRNA_broad"/>
    <property type="match status" value="1"/>
</dbReference>
<dbReference type="SMART" id="SM00650">
    <property type="entry name" value="rADc"/>
    <property type="match status" value="1"/>
</dbReference>
<dbReference type="PROSITE" id="PS01131">
    <property type="entry name" value="RRNA_A_DIMETH"/>
    <property type="match status" value="1"/>
</dbReference>
<evidence type="ECO:0000256" key="2">
    <source>
        <dbReference type="ARBA" id="ARBA00022679"/>
    </source>
</evidence>
<dbReference type="SUPFAM" id="SSF53335">
    <property type="entry name" value="S-adenosyl-L-methionine-dependent methyltransferases"/>
    <property type="match status" value="1"/>
</dbReference>
<comment type="caution">
    <text evidence="8">The sequence shown here is derived from an EMBL/GenBank/DDBJ whole genome shotgun (WGS) entry which is preliminary data.</text>
</comment>
<evidence type="ECO:0000256" key="4">
    <source>
        <dbReference type="ARBA" id="ARBA00022884"/>
    </source>
</evidence>
<evidence type="ECO:0000256" key="6">
    <source>
        <dbReference type="SAM" id="MobiDB-lite"/>
    </source>
</evidence>
<feature type="binding site" evidence="5">
    <location>
        <position position="37"/>
    </location>
    <ligand>
        <name>S-adenosyl-L-methionine</name>
        <dbReference type="ChEBI" id="CHEBI:59789"/>
    </ligand>
</feature>
<dbReference type="Gene3D" id="3.40.50.150">
    <property type="entry name" value="Vaccinia Virus protein VP39"/>
    <property type="match status" value="1"/>
</dbReference>
<proteinExistence type="inferred from homology"/>
<sequence>MTRNSTPRTSGASGRPGPRRPRSGRDRARRFLSQNFLADPRAIDVIVRSVAARPGDLVVEVGAGDGRITAALAAGDAYVIAYEIDPALAGRVRERCADLPNVRIVRGDFLRARPPRGPFAVAGNIPYSLTSAIVEWCLRAPELTSATLVTQLEYARKRTGDYGRWSLVTVRSWPLFHWRLGERIGRELFRPVPRVDSAILRLERRPRPLLPASALADYERCVALGFTGEGGTLRASLRREHPRGRVDAALRVAGVERDAVVAFVHPDQWLRLFRVLHGLPPAEARSGTPRPT</sequence>
<feature type="binding site" evidence="5">
    <location>
        <position position="124"/>
    </location>
    <ligand>
        <name>S-adenosyl-L-methionine</name>
        <dbReference type="ChEBI" id="CHEBI:59789"/>
    </ligand>
</feature>
<comment type="similarity">
    <text evidence="5">Belongs to the class I-like SAM-binding methyltransferase superfamily. rRNA adenine N(6)-methyltransferase family.</text>
</comment>
<evidence type="ECO:0000313" key="8">
    <source>
        <dbReference type="EMBL" id="GAA4062062.1"/>
    </source>
</evidence>
<keyword evidence="4 5" id="KW-0694">RNA-binding</keyword>
<accession>A0ABP7V8Z0</accession>
<evidence type="ECO:0000256" key="3">
    <source>
        <dbReference type="ARBA" id="ARBA00022691"/>
    </source>
</evidence>
<keyword evidence="9" id="KW-1185">Reference proteome</keyword>
<dbReference type="RefSeq" id="WP_344942493.1">
    <property type="nucleotide sequence ID" value="NZ_BAAAZG010000003.1"/>
</dbReference>
<feature type="binding site" evidence="5">
    <location>
        <position position="35"/>
    </location>
    <ligand>
        <name>S-adenosyl-L-methionine</name>
        <dbReference type="ChEBI" id="CHEBI:59789"/>
    </ligand>
</feature>
<feature type="binding site" evidence="5">
    <location>
        <position position="83"/>
    </location>
    <ligand>
        <name>S-adenosyl-L-methionine</name>
        <dbReference type="ChEBI" id="CHEBI:59789"/>
    </ligand>
</feature>
<feature type="binding site" evidence="5">
    <location>
        <position position="108"/>
    </location>
    <ligand>
        <name>S-adenosyl-L-methionine</name>
        <dbReference type="ChEBI" id="CHEBI:59789"/>
    </ligand>
</feature>
<dbReference type="Gene3D" id="1.10.8.100">
    <property type="entry name" value="Ribosomal RNA adenine dimethylase-like, domain 2"/>
    <property type="match status" value="1"/>
</dbReference>
<dbReference type="Proteomes" id="UP001500683">
    <property type="component" value="Unassembled WGS sequence"/>
</dbReference>
<dbReference type="InterPro" id="IPR001737">
    <property type="entry name" value="KsgA/Erm"/>
</dbReference>
<dbReference type="EMBL" id="BAAAZG010000003">
    <property type="protein sequence ID" value="GAA4062062.1"/>
    <property type="molecule type" value="Genomic_DNA"/>
</dbReference>
<name>A0ABP7V8Z0_9ACTN</name>
<feature type="binding site" evidence="5">
    <location>
        <position position="62"/>
    </location>
    <ligand>
        <name>S-adenosyl-L-methionine</name>
        <dbReference type="ChEBI" id="CHEBI:59789"/>
    </ligand>
</feature>
<dbReference type="NCBIfam" id="NF000337">
    <property type="entry name" value="erm_SHROVE"/>
    <property type="match status" value="1"/>
</dbReference>
<keyword evidence="2 5" id="KW-0808">Transferase</keyword>
<dbReference type="InterPro" id="IPR023165">
    <property type="entry name" value="rRNA_Ade_diMease-like_C"/>
</dbReference>
<keyword evidence="3 5" id="KW-0949">S-adenosyl-L-methionine</keyword>
<dbReference type="PANTHER" id="PTHR11727">
    <property type="entry name" value="DIMETHYLADENOSINE TRANSFERASE"/>
    <property type="match status" value="1"/>
</dbReference>
<dbReference type="InterPro" id="IPR020596">
    <property type="entry name" value="rRNA_Ade_Mease_Trfase_CS"/>
</dbReference>
<evidence type="ECO:0000259" key="7">
    <source>
        <dbReference type="SMART" id="SM00650"/>
    </source>
</evidence>
<gene>
    <name evidence="8" type="primary">erm(O)</name>
    <name evidence="8" type="ORF">GCM10022214_14040</name>
</gene>
<feature type="domain" description="Ribosomal RNA adenine methylase transferase N-terminal" evidence="7">
    <location>
        <begin position="42"/>
        <end position="206"/>
    </location>
</feature>
<dbReference type="InterPro" id="IPR029063">
    <property type="entry name" value="SAM-dependent_MTases_sf"/>
</dbReference>
<reference evidence="9" key="1">
    <citation type="journal article" date="2019" name="Int. J. Syst. Evol. Microbiol.">
        <title>The Global Catalogue of Microorganisms (GCM) 10K type strain sequencing project: providing services to taxonomists for standard genome sequencing and annotation.</title>
        <authorList>
            <consortium name="The Broad Institute Genomics Platform"/>
            <consortium name="The Broad Institute Genome Sequencing Center for Infectious Disease"/>
            <person name="Wu L."/>
            <person name="Ma J."/>
        </authorList>
    </citation>
    <scope>NUCLEOTIDE SEQUENCE [LARGE SCALE GENOMIC DNA]</scope>
    <source>
        <strain evidence="9">JCM 16702</strain>
    </source>
</reference>
<keyword evidence="1 5" id="KW-0489">Methyltransferase</keyword>
<dbReference type="Pfam" id="PF00398">
    <property type="entry name" value="RrnaAD"/>
    <property type="match status" value="1"/>
</dbReference>
<evidence type="ECO:0000256" key="5">
    <source>
        <dbReference type="PROSITE-ProRule" id="PRU01026"/>
    </source>
</evidence>
<dbReference type="PANTHER" id="PTHR11727:SF7">
    <property type="entry name" value="DIMETHYLADENOSINE TRANSFERASE-RELATED"/>
    <property type="match status" value="1"/>
</dbReference>
<feature type="compositionally biased region" description="Low complexity" evidence="6">
    <location>
        <begin position="7"/>
        <end position="16"/>
    </location>
</feature>
<organism evidence="8 9">
    <name type="scientific">Actinomadura miaoliensis</name>
    <dbReference type="NCBI Taxonomy" id="430685"/>
    <lineage>
        <taxon>Bacteria</taxon>
        <taxon>Bacillati</taxon>
        <taxon>Actinomycetota</taxon>
        <taxon>Actinomycetes</taxon>
        <taxon>Streptosporangiales</taxon>
        <taxon>Thermomonosporaceae</taxon>
        <taxon>Actinomadura</taxon>
    </lineage>
</organism>
<evidence type="ECO:0000313" key="9">
    <source>
        <dbReference type="Proteomes" id="UP001500683"/>
    </source>
</evidence>
<evidence type="ECO:0000256" key="1">
    <source>
        <dbReference type="ARBA" id="ARBA00022603"/>
    </source>
</evidence>
<dbReference type="CDD" id="cd02440">
    <property type="entry name" value="AdoMet_MTases"/>
    <property type="match status" value="1"/>
</dbReference>
<protein>
    <submittedName>
        <fullName evidence="8">23S rRNA (Adenine(2058)-N(6))-methyltransferase Erm(O)</fullName>
    </submittedName>
</protein>
<dbReference type="PROSITE" id="PS51689">
    <property type="entry name" value="SAM_RNA_A_N6_MT"/>
    <property type="match status" value="1"/>
</dbReference>